<feature type="region of interest" description="Disordered" evidence="1">
    <location>
        <begin position="15"/>
        <end position="37"/>
    </location>
</feature>
<dbReference type="AlphaFoldDB" id="A0A426ZPL8"/>
<dbReference type="Proteomes" id="UP000287651">
    <property type="component" value="Unassembled WGS sequence"/>
</dbReference>
<evidence type="ECO:0000256" key="1">
    <source>
        <dbReference type="SAM" id="MobiDB-lite"/>
    </source>
</evidence>
<reference evidence="2 3" key="1">
    <citation type="journal article" date="2014" name="Agronomy (Basel)">
        <title>A Draft Genome Sequence for Ensete ventricosum, the Drought-Tolerant Tree Against Hunger.</title>
        <authorList>
            <person name="Harrison J."/>
            <person name="Moore K.A."/>
            <person name="Paszkiewicz K."/>
            <person name="Jones T."/>
            <person name="Grant M."/>
            <person name="Ambacheew D."/>
            <person name="Muzemil S."/>
            <person name="Studholme D.J."/>
        </authorList>
    </citation>
    <scope>NUCLEOTIDE SEQUENCE [LARGE SCALE GENOMIC DNA]</scope>
</reference>
<dbReference type="EMBL" id="AMZH03005613">
    <property type="protein sequence ID" value="RRT65963.1"/>
    <property type="molecule type" value="Genomic_DNA"/>
</dbReference>
<protein>
    <submittedName>
        <fullName evidence="2">Uncharacterized protein</fullName>
    </submittedName>
</protein>
<name>A0A426ZPL8_ENSVE</name>
<accession>A0A426ZPL8</accession>
<evidence type="ECO:0000313" key="3">
    <source>
        <dbReference type="Proteomes" id="UP000287651"/>
    </source>
</evidence>
<proteinExistence type="predicted"/>
<sequence>MRIFSSSIRSLPALVAHHSQTPSPPLYFSGGRSGKRRTSVTKAIGNGVEMKNGATHRHRRHSLSCKLLVGSSEEGFEDNRAASVRTW</sequence>
<organism evidence="2 3">
    <name type="scientific">Ensete ventricosum</name>
    <name type="common">Abyssinian banana</name>
    <name type="synonym">Musa ensete</name>
    <dbReference type="NCBI Taxonomy" id="4639"/>
    <lineage>
        <taxon>Eukaryota</taxon>
        <taxon>Viridiplantae</taxon>
        <taxon>Streptophyta</taxon>
        <taxon>Embryophyta</taxon>
        <taxon>Tracheophyta</taxon>
        <taxon>Spermatophyta</taxon>
        <taxon>Magnoliopsida</taxon>
        <taxon>Liliopsida</taxon>
        <taxon>Zingiberales</taxon>
        <taxon>Musaceae</taxon>
        <taxon>Ensete</taxon>
    </lineage>
</organism>
<comment type="caution">
    <text evidence="2">The sequence shown here is derived from an EMBL/GenBank/DDBJ whole genome shotgun (WGS) entry which is preliminary data.</text>
</comment>
<evidence type="ECO:0000313" key="2">
    <source>
        <dbReference type="EMBL" id="RRT65963.1"/>
    </source>
</evidence>
<gene>
    <name evidence="2" type="ORF">B296_00009285</name>
</gene>